<feature type="domain" description="Expansin-like EG45" evidence="5">
    <location>
        <begin position="85"/>
        <end position="190"/>
    </location>
</feature>
<dbReference type="GeneID" id="120272968"/>
<evidence type="ECO:0000259" key="6">
    <source>
        <dbReference type="PROSITE" id="PS50843"/>
    </source>
</evidence>
<dbReference type="PANTHER" id="PTHR31692">
    <property type="entry name" value="EXPANSIN-B3"/>
    <property type="match status" value="1"/>
</dbReference>
<dbReference type="PROSITE" id="PS50842">
    <property type="entry name" value="EXPANSIN_EG45"/>
    <property type="match status" value="1"/>
</dbReference>
<name>A0AB40C6U3_DIOCR</name>
<dbReference type="AlphaFoldDB" id="A0AB40C6U3"/>
<keyword evidence="2" id="KW-0964">Secreted</keyword>
<gene>
    <name evidence="8" type="primary">LOC120272968</name>
</gene>
<dbReference type="CDD" id="cd22276">
    <property type="entry name" value="DPBB_EXLA_N"/>
    <property type="match status" value="1"/>
</dbReference>
<evidence type="ECO:0000256" key="2">
    <source>
        <dbReference type="ARBA" id="ARBA00022525"/>
    </source>
</evidence>
<dbReference type="Gene3D" id="2.40.40.10">
    <property type="entry name" value="RlpA-like domain"/>
    <property type="match status" value="1"/>
</dbReference>
<evidence type="ECO:0000256" key="3">
    <source>
        <dbReference type="RuleBase" id="RU003460"/>
    </source>
</evidence>
<comment type="subcellular location">
    <subcellularLocation>
        <location evidence="1">Secreted</location>
    </subcellularLocation>
</comment>
<dbReference type="InterPro" id="IPR036908">
    <property type="entry name" value="RlpA-like_sf"/>
</dbReference>
<dbReference type="SUPFAM" id="SSF49590">
    <property type="entry name" value="PHL pollen allergen"/>
    <property type="match status" value="1"/>
</dbReference>
<dbReference type="InterPro" id="IPR007117">
    <property type="entry name" value="Expansin_CBD"/>
</dbReference>
<comment type="similarity">
    <text evidence="3">Belongs to the expansin family.</text>
</comment>
<keyword evidence="7" id="KW-1185">Reference proteome</keyword>
<evidence type="ECO:0000313" key="8">
    <source>
        <dbReference type="RefSeq" id="XP_039135544.1"/>
    </source>
</evidence>
<accession>A0AB40C6U3</accession>
<dbReference type="PRINTS" id="PR01225">
    <property type="entry name" value="EXPANSNFAMLY"/>
</dbReference>
<dbReference type="GO" id="GO:0005576">
    <property type="term" value="C:extracellular region"/>
    <property type="evidence" value="ECO:0007669"/>
    <property type="project" value="UniProtKB-SubCell"/>
</dbReference>
<evidence type="ECO:0000259" key="5">
    <source>
        <dbReference type="PROSITE" id="PS50842"/>
    </source>
</evidence>
<protein>
    <submittedName>
        <fullName evidence="8">Expansin-like A2</fullName>
    </submittedName>
</protein>
<dbReference type="RefSeq" id="XP_039135544.1">
    <property type="nucleotide sequence ID" value="XM_039279610.1"/>
</dbReference>
<dbReference type="Proteomes" id="UP001515500">
    <property type="component" value="Chromosome 2"/>
</dbReference>
<evidence type="ECO:0000313" key="7">
    <source>
        <dbReference type="Proteomes" id="UP001515500"/>
    </source>
</evidence>
<dbReference type="SUPFAM" id="SSF50685">
    <property type="entry name" value="Barwin-like endoglucanases"/>
    <property type="match status" value="1"/>
</dbReference>
<organism evidence="7 8">
    <name type="scientific">Dioscorea cayennensis subsp. rotundata</name>
    <name type="common">White Guinea yam</name>
    <name type="synonym">Dioscorea rotundata</name>
    <dbReference type="NCBI Taxonomy" id="55577"/>
    <lineage>
        <taxon>Eukaryota</taxon>
        <taxon>Viridiplantae</taxon>
        <taxon>Streptophyta</taxon>
        <taxon>Embryophyta</taxon>
        <taxon>Tracheophyta</taxon>
        <taxon>Spermatophyta</taxon>
        <taxon>Magnoliopsida</taxon>
        <taxon>Liliopsida</taxon>
        <taxon>Dioscoreales</taxon>
        <taxon>Dioscoreaceae</taxon>
        <taxon>Dioscorea</taxon>
    </lineage>
</organism>
<feature type="domain" description="Expansin-like CBD" evidence="6">
    <location>
        <begin position="204"/>
        <end position="287"/>
    </location>
</feature>
<reference evidence="8" key="1">
    <citation type="submission" date="2025-08" db="UniProtKB">
        <authorList>
            <consortium name="RefSeq"/>
        </authorList>
    </citation>
    <scope>IDENTIFICATION</scope>
</reference>
<evidence type="ECO:0000256" key="1">
    <source>
        <dbReference type="ARBA" id="ARBA00004613"/>
    </source>
</evidence>
<dbReference type="InterPro" id="IPR007112">
    <property type="entry name" value="Expansin/allergen_DPBB_dom"/>
</dbReference>
<dbReference type="PANTHER" id="PTHR31692:SF4">
    <property type="entry name" value="EXPANSIN-LIKE A1-RELATED"/>
    <property type="match status" value="1"/>
</dbReference>
<proteinExistence type="inferred from homology"/>
<dbReference type="InterPro" id="IPR036749">
    <property type="entry name" value="Expansin_CBD_sf"/>
</dbReference>
<dbReference type="Pfam" id="PF03330">
    <property type="entry name" value="DPBB_1"/>
    <property type="match status" value="1"/>
</dbReference>
<evidence type="ECO:0000256" key="4">
    <source>
        <dbReference type="SAM" id="MobiDB-lite"/>
    </source>
</evidence>
<dbReference type="Gene3D" id="2.60.40.760">
    <property type="entry name" value="Expansin, cellulose-binding-like domain"/>
    <property type="match status" value="1"/>
</dbReference>
<dbReference type="InterPro" id="IPR009009">
    <property type="entry name" value="RlpA-like_DPBB"/>
</dbReference>
<dbReference type="InterPro" id="IPR007118">
    <property type="entry name" value="Expan_Lol_pI"/>
</dbReference>
<dbReference type="Pfam" id="PF01357">
    <property type="entry name" value="Expansin_C"/>
    <property type="match status" value="1"/>
</dbReference>
<feature type="compositionally biased region" description="Pro residues" evidence="4">
    <location>
        <begin position="15"/>
        <end position="31"/>
    </location>
</feature>
<feature type="region of interest" description="Disordered" evidence="4">
    <location>
        <begin position="1"/>
        <end position="32"/>
    </location>
</feature>
<dbReference type="PROSITE" id="PS50843">
    <property type="entry name" value="EXPANSIN_CBD"/>
    <property type="match status" value="1"/>
</dbReference>
<sequence>MGMVVRPASDGSDIPAPPILTPPSSPYPPTDSAPSDITDLFLSVHYLWDLKFLVSSLLLSFACACDRCVHQSKASHSTSPLPIAAGACGYGPIALDFNGGYVAAANPALYKNGVGCGGCFQIRCKNSKLCRSRGVKVVLTDVNQKDNQTDFILSPKAFMALGRPGMAPQLKKLTTVDIEYKRIPCEYKKHNLTVRVEETSKKPSHLSISLLYQGGQTEISTVDVSQVGSGNFRFMRRRGISAIWDMSDAPTGNLQLRVAVTGGYDPVWIITDEVLPADWKIGSVYDSGSQINEIAQELCSPCDTKQWK</sequence>